<dbReference type="EMBL" id="JPOX01000016">
    <property type="protein sequence ID" value="KFX47150.1"/>
    <property type="molecule type" value="Genomic_DNA"/>
</dbReference>
<sequence length="129" mass="13347">MQRHLDMKLTTATYLSLLLLKGSLASPIAIPQPENAIENVPDAIAGTVSAVIAGSTNNAADGALKRDAADGLLKRDAADGLLKRDAADGLLKRDAADGLLKRDAADGLLKRDAADGLLKRDAAELHALA</sequence>
<gene>
    <name evidence="2" type="ORF">GQ26_0161800</name>
</gene>
<reference evidence="2" key="1">
    <citation type="journal article" date="2014" name="PLoS Genet.">
        <title>Signature Gene Expression Reveals Novel Clues to the Molecular Mechanisms of Dimorphic Transition in Penicillium marneffei.</title>
        <authorList>
            <person name="Yang E."/>
            <person name="Wang G."/>
            <person name="Cai J."/>
            <person name="Woo P.C."/>
            <person name="Lau S.K."/>
            <person name="Yuen K.-Y."/>
            <person name="Chow W.-N."/>
            <person name="Lin X."/>
        </authorList>
    </citation>
    <scope>NUCLEOTIDE SEQUENCE [LARGE SCALE GENOMIC DNA]</scope>
    <source>
        <strain evidence="2">PM1</strain>
    </source>
</reference>
<evidence type="ECO:0000313" key="2">
    <source>
        <dbReference type="EMBL" id="KFX47150.1"/>
    </source>
</evidence>
<keyword evidence="1" id="KW-0732">Signal</keyword>
<dbReference type="AlphaFoldDB" id="A0A093V4P1"/>
<evidence type="ECO:0000256" key="1">
    <source>
        <dbReference type="SAM" id="SignalP"/>
    </source>
</evidence>
<comment type="caution">
    <text evidence="2">The sequence shown here is derived from an EMBL/GenBank/DDBJ whole genome shotgun (WGS) entry which is preliminary data.</text>
</comment>
<organism evidence="2">
    <name type="scientific">Talaromyces marneffei PM1</name>
    <dbReference type="NCBI Taxonomy" id="1077442"/>
    <lineage>
        <taxon>Eukaryota</taxon>
        <taxon>Fungi</taxon>
        <taxon>Dikarya</taxon>
        <taxon>Ascomycota</taxon>
        <taxon>Pezizomycotina</taxon>
        <taxon>Eurotiomycetes</taxon>
        <taxon>Eurotiomycetidae</taxon>
        <taxon>Eurotiales</taxon>
        <taxon>Trichocomaceae</taxon>
        <taxon>Talaromyces</taxon>
        <taxon>Talaromyces sect. Talaromyces</taxon>
    </lineage>
</organism>
<feature type="chain" id="PRO_5001892630" evidence="1">
    <location>
        <begin position="26"/>
        <end position="129"/>
    </location>
</feature>
<feature type="signal peptide" evidence="1">
    <location>
        <begin position="1"/>
        <end position="25"/>
    </location>
</feature>
<name>A0A093V4P1_TALMA</name>
<proteinExistence type="predicted"/>
<dbReference type="HOGENOM" id="CLU_2121879_0_0_1"/>
<protein>
    <submittedName>
        <fullName evidence="2">Uncharacterized protein</fullName>
    </submittedName>
</protein>
<accession>A0A093V4P1</accession>